<name>A0A812N2S7_SYMPI</name>
<feature type="non-terminal residue" evidence="1">
    <location>
        <position position="1"/>
    </location>
</feature>
<proteinExistence type="predicted"/>
<feature type="non-terminal residue" evidence="1">
    <location>
        <position position="99"/>
    </location>
</feature>
<keyword evidence="2" id="KW-1185">Reference proteome</keyword>
<reference evidence="1" key="1">
    <citation type="submission" date="2021-02" db="EMBL/GenBank/DDBJ databases">
        <authorList>
            <person name="Dougan E. K."/>
            <person name="Rhodes N."/>
            <person name="Thang M."/>
            <person name="Chan C."/>
        </authorList>
    </citation>
    <scope>NUCLEOTIDE SEQUENCE</scope>
</reference>
<evidence type="ECO:0000313" key="2">
    <source>
        <dbReference type="Proteomes" id="UP000649617"/>
    </source>
</evidence>
<sequence>RQEARSWWRVLGHAARTHPLGPSSLCHPHGRNPPTTGVLEGTTFFACLHCWMQPRVRPVVNHPIPTAVQVAETAIPGGCFQCRAVPGRPEGRTPWRRGA</sequence>
<evidence type="ECO:0000313" key="1">
    <source>
        <dbReference type="EMBL" id="CAE7285941.1"/>
    </source>
</evidence>
<gene>
    <name evidence="1" type="ORF">SPIL2461_LOCUS6426</name>
</gene>
<accession>A0A812N2S7</accession>
<protein>
    <submittedName>
        <fullName evidence="1">Uncharacterized protein</fullName>
    </submittedName>
</protein>
<comment type="caution">
    <text evidence="1">The sequence shown here is derived from an EMBL/GenBank/DDBJ whole genome shotgun (WGS) entry which is preliminary data.</text>
</comment>
<dbReference type="Proteomes" id="UP000649617">
    <property type="component" value="Unassembled WGS sequence"/>
</dbReference>
<organism evidence="1 2">
    <name type="scientific">Symbiodinium pilosum</name>
    <name type="common">Dinoflagellate</name>
    <dbReference type="NCBI Taxonomy" id="2952"/>
    <lineage>
        <taxon>Eukaryota</taxon>
        <taxon>Sar</taxon>
        <taxon>Alveolata</taxon>
        <taxon>Dinophyceae</taxon>
        <taxon>Suessiales</taxon>
        <taxon>Symbiodiniaceae</taxon>
        <taxon>Symbiodinium</taxon>
    </lineage>
</organism>
<dbReference type="EMBL" id="CAJNIZ010009668">
    <property type="protein sequence ID" value="CAE7285941.1"/>
    <property type="molecule type" value="Genomic_DNA"/>
</dbReference>
<dbReference type="AlphaFoldDB" id="A0A812N2S7"/>